<accession>A0A251RWK2</accession>
<dbReference type="Proteomes" id="UP000215914">
    <property type="component" value="Chromosome 17"/>
</dbReference>
<dbReference type="AlphaFoldDB" id="A0A251RWK2"/>
<dbReference type="InParanoid" id="A0A251RWK2"/>
<sequence>MLKLLRANWIPELLAYIRTQTCELLRANWIPELLAYIRTQTCSKKKADKEDGRIRVLFFMGFGLGSKGFGFY</sequence>
<organism evidence="1 2">
    <name type="scientific">Helianthus annuus</name>
    <name type="common">Common sunflower</name>
    <dbReference type="NCBI Taxonomy" id="4232"/>
    <lineage>
        <taxon>Eukaryota</taxon>
        <taxon>Viridiplantae</taxon>
        <taxon>Streptophyta</taxon>
        <taxon>Embryophyta</taxon>
        <taxon>Tracheophyta</taxon>
        <taxon>Spermatophyta</taxon>
        <taxon>Magnoliopsida</taxon>
        <taxon>eudicotyledons</taxon>
        <taxon>Gunneridae</taxon>
        <taxon>Pentapetalae</taxon>
        <taxon>asterids</taxon>
        <taxon>campanulids</taxon>
        <taxon>Asterales</taxon>
        <taxon>Asteraceae</taxon>
        <taxon>Asteroideae</taxon>
        <taxon>Heliantheae alliance</taxon>
        <taxon>Heliantheae</taxon>
        <taxon>Helianthus</taxon>
    </lineage>
</organism>
<gene>
    <name evidence="1" type="ORF">HannXRQ_Chr17g0560141</name>
</gene>
<reference evidence="2" key="1">
    <citation type="journal article" date="2017" name="Nature">
        <title>The sunflower genome provides insights into oil metabolism, flowering and Asterid evolution.</title>
        <authorList>
            <person name="Badouin H."/>
            <person name="Gouzy J."/>
            <person name="Grassa C.J."/>
            <person name="Murat F."/>
            <person name="Staton S.E."/>
            <person name="Cottret L."/>
            <person name="Lelandais-Briere C."/>
            <person name="Owens G.L."/>
            <person name="Carrere S."/>
            <person name="Mayjonade B."/>
            <person name="Legrand L."/>
            <person name="Gill N."/>
            <person name="Kane N.C."/>
            <person name="Bowers J.E."/>
            <person name="Hubner S."/>
            <person name="Bellec A."/>
            <person name="Berard A."/>
            <person name="Berges H."/>
            <person name="Blanchet N."/>
            <person name="Boniface M.C."/>
            <person name="Brunel D."/>
            <person name="Catrice O."/>
            <person name="Chaidir N."/>
            <person name="Claudel C."/>
            <person name="Donnadieu C."/>
            <person name="Faraut T."/>
            <person name="Fievet G."/>
            <person name="Helmstetter N."/>
            <person name="King M."/>
            <person name="Knapp S.J."/>
            <person name="Lai Z."/>
            <person name="Le Paslier M.C."/>
            <person name="Lippi Y."/>
            <person name="Lorenzon L."/>
            <person name="Mandel J.R."/>
            <person name="Marage G."/>
            <person name="Marchand G."/>
            <person name="Marquand E."/>
            <person name="Bret-Mestries E."/>
            <person name="Morien E."/>
            <person name="Nambeesan S."/>
            <person name="Nguyen T."/>
            <person name="Pegot-Espagnet P."/>
            <person name="Pouilly N."/>
            <person name="Raftis F."/>
            <person name="Sallet E."/>
            <person name="Schiex T."/>
            <person name="Thomas J."/>
            <person name="Vandecasteele C."/>
            <person name="Vares D."/>
            <person name="Vear F."/>
            <person name="Vautrin S."/>
            <person name="Crespi M."/>
            <person name="Mangin B."/>
            <person name="Burke J.M."/>
            <person name="Salse J."/>
            <person name="Munos S."/>
            <person name="Vincourt P."/>
            <person name="Rieseberg L.H."/>
            <person name="Langlade N.B."/>
        </authorList>
    </citation>
    <scope>NUCLEOTIDE SEQUENCE [LARGE SCALE GENOMIC DNA]</scope>
    <source>
        <strain evidence="2">cv. SF193</strain>
    </source>
</reference>
<evidence type="ECO:0000313" key="2">
    <source>
        <dbReference type="Proteomes" id="UP000215914"/>
    </source>
</evidence>
<proteinExistence type="predicted"/>
<dbReference type="EMBL" id="CM007906">
    <property type="protein sequence ID" value="OTF87289.1"/>
    <property type="molecule type" value="Genomic_DNA"/>
</dbReference>
<evidence type="ECO:0000313" key="1">
    <source>
        <dbReference type="EMBL" id="OTF87289.1"/>
    </source>
</evidence>
<protein>
    <submittedName>
        <fullName evidence="1">Uncharacterized protein</fullName>
    </submittedName>
</protein>
<name>A0A251RWK2_HELAN</name>
<keyword evidence="2" id="KW-1185">Reference proteome</keyword>